<accession>A0A5N5F8H2</accession>
<organism evidence="2 3">
    <name type="scientific">Pyrus ussuriensis x Pyrus communis</name>
    <dbReference type="NCBI Taxonomy" id="2448454"/>
    <lineage>
        <taxon>Eukaryota</taxon>
        <taxon>Viridiplantae</taxon>
        <taxon>Streptophyta</taxon>
        <taxon>Embryophyta</taxon>
        <taxon>Tracheophyta</taxon>
        <taxon>Spermatophyta</taxon>
        <taxon>Magnoliopsida</taxon>
        <taxon>eudicotyledons</taxon>
        <taxon>Gunneridae</taxon>
        <taxon>Pentapetalae</taxon>
        <taxon>rosids</taxon>
        <taxon>fabids</taxon>
        <taxon>Rosales</taxon>
        <taxon>Rosaceae</taxon>
        <taxon>Amygdaloideae</taxon>
        <taxon>Maleae</taxon>
        <taxon>Pyrus</taxon>
    </lineage>
</organism>
<proteinExistence type="predicted"/>
<name>A0A5N5F8H2_9ROSA</name>
<comment type="caution">
    <text evidence="2">The sequence shown here is derived from an EMBL/GenBank/DDBJ whole genome shotgun (WGS) entry which is preliminary data.</text>
</comment>
<evidence type="ECO:0000313" key="2">
    <source>
        <dbReference type="EMBL" id="KAB2597482.1"/>
    </source>
</evidence>
<reference evidence="3" key="2">
    <citation type="submission" date="2019-10" db="EMBL/GenBank/DDBJ databases">
        <title>A de novo genome assembly of a pear dwarfing rootstock.</title>
        <authorList>
            <person name="Wang F."/>
            <person name="Wang J."/>
            <person name="Li S."/>
            <person name="Zhang Y."/>
            <person name="Fang M."/>
            <person name="Ma L."/>
            <person name="Zhao Y."/>
            <person name="Jiang S."/>
        </authorList>
    </citation>
    <scope>NUCLEOTIDE SEQUENCE [LARGE SCALE GENOMIC DNA]</scope>
</reference>
<protein>
    <submittedName>
        <fullName evidence="2">Uncharacterized protein</fullName>
    </submittedName>
</protein>
<reference evidence="2 3" key="1">
    <citation type="submission" date="2019-09" db="EMBL/GenBank/DDBJ databases">
        <authorList>
            <person name="Ou C."/>
        </authorList>
    </citation>
    <scope>NUCLEOTIDE SEQUENCE [LARGE SCALE GENOMIC DNA]</scope>
    <source>
        <strain evidence="2">S2</strain>
        <tissue evidence="2">Leaf</tissue>
    </source>
</reference>
<evidence type="ECO:0000256" key="1">
    <source>
        <dbReference type="SAM" id="MobiDB-lite"/>
    </source>
</evidence>
<sequence length="133" mass="14838">MEQIWEALTNINDYVDKLQKTLVASRAKSHANFVVIEKRMKNLKNSSGTTPQTQIPASKYGNISIINPEGEVIMSTTTSTLTDIGDPSKGSKLRIPQDSHPLNTTGAQVHWPETHDGLQKFHLREFSFSTKES</sequence>
<reference evidence="2 3" key="3">
    <citation type="submission" date="2019-11" db="EMBL/GenBank/DDBJ databases">
        <title>A de novo genome assembly of a pear dwarfing rootstock.</title>
        <authorList>
            <person name="Wang F."/>
            <person name="Wang J."/>
            <person name="Li S."/>
            <person name="Zhang Y."/>
            <person name="Fang M."/>
            <person name="Ma L."/>
            <person name="Zhao Y."/>
            <person name="Jiang S."/>
        </authorList>
    </citation>
    <scope>NUCLEOTIDE SEQUENCE [LARGE SCALE GENOMIC DNA]</scope>
    <source>
        <strain evidence="2">S2</strain>
        <tissue evidence="2">Leaf</tissue>
    </source>
</reference>
<feature type="region of interest" description="Disordered" evidence="1">
    <location>
        <begin position="83"/>
        <end position="104"/>
    </location>
</feature>
<gene>
    <name evidence="2" type="ORF">D8674_000402</name>
</gene>
<dbReference type="AlphaFoldDB" id="A0A5N5F8H2"/>
<keyword evidence="3" id="KW-1185">Reference proteome</keyword>
<dbReference type="EMBL" id="SMOL01000768">
    <property type="protein sequence ID" value="KAB2597482.1"/>
    <property type="molecule type" value="Genomic_DNA"/>
</dbReference>
<evidence type="ECO:0000313" key="3">
    <source>
        <dbReference type="Proteomes" id="UP000327157"/>
    </source>
</evidence>
<dbReference type="Proteomes" id="UP000327157">
    <property type="component" value="Chromosome 1"/>
</dbReference>